<protein>
    <submittedName>
        <fullName evidence="1">Uncharacterized protein</fullName>
    </submittedName>
</protein>
<accession>A0A481YXF2</accession>
<reference evidence="1" key="1">
    <citation type="journal article" date="2019" name="MBio">
        <title>Virus Genomes from Deep Sea Sediments Expand the Ocean Megavirome and Support Independent Origins of Viral Gigantism.</title>
        <authorList>
            <person name="Backstrom D."/>
            <person name="Yutin N."/>
            <person name="Jorgensen S.L."/>
            <person name="Dharamshi J."/>
            <person name="Homa F."/>
            <person name="Zaremba-Niedwiedzka K."/>
            <person name="Spang A."/>
            <person name="Wolf Y.I."/>
            <person name="Koonin E.V."/>
            <person name="Ettema T.J."/>
        </authorList>
    </citation>
    <scope>NUCLEOTIDE SEQUENCE</scope>
</reference>
<name>A0A481YXF2_9VIRU</name>
<sequence length="132" mass="14185">MSTTGTPDAPPVLRNAADLQAKIKTTLVACLEFLEDKGMALVQTEKSAEVVFEDEVEDRPTINDCATLFGNPSCASVLLAVCLDHIADDLLHDAAQEASKSTVCTALPADWSCPSYDTVYQTLHGWQPAETD</sequence>
<evidence type="ECO:0000313" key="1">
    <source>
        <dbReference type="EMBL" id="QBK87848.1"/>
    </source>
</evidence>
<dbReference type="EMBL" id="MK500370">
    <property type="protein sequence ID" value="QBK87848.1"/>
    <property type="molecule type" value="Genomic_DNA"/>
</dbReference>
<proteinExistence type="predicted"/>
<organism evidence="1">
    <name type="scientific">Marseillevirus LCMAC202</name>
    <dbReference type="NCBI Taxonomy" id="2506606"/>
    <lineage>
        <taxon>Viruses</taxon>
        <taxon>Varidnaviria</taxon>
        <taxon>Bamfordvirae</taxon>
        <taxon>Nucleocytoviricota</taxon>
        <taxon>Megaviricetes</taxon>
        <taxon>Pimascovirales</taxon>
        <taxon>Pimascovirales incertae sedis</taxon>
        <taxon>Marseilleviridae</taxon>
    </lineage>
</organism>
<gene>
    <name evidence="1" type="ORF">LCMAC202_02080</name>
</gene>